<reference evidence="4" key="1">
    <citation type="submission" date="2020-10" db="EMBL/GenBank/DDBJ databases">
        <authorList>
            <person name="Gilroy R."/>
        </authorList>
    </citation>
    <scope>NUCLEOTIDE SEQUENCE</scope>
    <source>
        <strain evidence="4">ChiSxjej1B13-7958</strain>
    </source>
</reference>
<gene>
    <name evidence="4" type="ORF">IAB89_04655</name>
</gene>
<name>A0A9D1DE84_9FIRM</name>
<dbReference type="Proteomes" id="UP000824242">
    <property type="component" value="Unassembled WGS sequence"/>
</dbReference>
<feature type="coiled-coil region" evidence="1">
    <location>
        <begin position="177"/>
        <end position="240"/>
    </location>
</feature>
<feature type="domain" description="Transposase InsH N-terminal" evidence="2">
    <location>
        <begin position="31"/>
        <end position="123"/>
    </location>
</feature>
<dbReference type="Pfam" id="PF05598">
    <property type="entry name" value="DUF772"/>
    <property type="match status" value="1"/>
</dbReference>
<keyword evidence="1" id="KW-0175">Coiled coil</keyword>
<reference evidence="4" key="2">
    <citation type="journal article" date="2021" name="PeerJ">
        <title>Extensive microbial diversity within the chicken gut microbiome revealed by metagenomics and culture.</title>
        <authorList>
            <person name="Gilroy R."/>
            <person name="Ravi A."/>
            <person name="Getino M."/>
            <person name="Pursley I."/>
            <person name="Horton D.L."/>
            <person name="Alikhan N.F."/>
            <person name="Baker D."/>
            <person name="Gharbi K."/>
            <person name="Hall N."/>
            <person name="Watson M."/>
            <person name="Adriaenssens E.M."/>
            <person name="Foster-Nyarko E."/>
            <person name="Jarju S."/>
            <person name="Secka A."/>
            <person name="Antonio M."/>
            <person name="Oren A."/>
            <person name="Chaudhuri R.R."/>
            <person name="La Ragione R."/>
            <person name="Hildebrand F."/>
            <person name="Pallen M.J."/>
        </authorList>
    </citation>
    <scope>NUCLEOTIDE SEQUENCE</scope>
    <source>
        <strain evidence="4">ChiSxjej1B13-7958</strain>
    </source>
</reference>
<evidence type="ECO:0000259" key="2">
    <source>
        <dbReference type="Pfam" id="PF05598"/>
    </source>
</evidence>
<dbReference type="PANTHER" id="PTHR33408:SF2">
    <property type="entry name" value="TRANSPOSASE DDE DOMAIN-CONTAINING PROTEIN"/>
    <property type="match status" value="1"/>
</dbReference>
<dbReference type="AlphaFoldDB" id="A0A9D1DE84"/>
<evidence type="ECO:0000313" key="5">
    <source>
        <dbReference type="Proteomes" id="UP000824242"/>
    </source>
</evidence>
<dbReference type="InterPro" id="IPR008490">
    <property type="entry name" value="Transposase_InsH_N"/>
</dbReference>
<dbReference type="PANTHER" id="PTHR33408">
    <property type="entry name" value="TRANSPOSASE"/>
    <property type="match status" value="1"/>
</dbReference>
<feature type="domain" description="Transposase DDE" evidence="3">
    <location>
        <begin position="508"/>
        <end position="553"/>
    </location>
</feature>
<evidence type="ECO:0000256" key="1">
    <source>
        <dbReference type="SAM" id="Coils"/>
    </source>
</evidence>
<comment type="caution">
    <text evidence="4">The sequence shown here is derived from an EMBL/GenBank/DDBJ whole genome shotgun (WGS) entry which is preliminary data.</text>
</comment>
<dbReference type="EMBL" id="DVGZ01000044">
    <property type="protein sequence ID" value="HIR46937.1"/>
    <property type="molecule type" value="Genomic_DNA"/>
</dbReference>
<dbReference type="InterPro" id="IPR025668">
    <property type="entry name" value="Tnp_DDE_dom"/>
</dbReference>
<accession>A0A9D1DE84</accession>
<evidence type="ECO:0000259" key="3">
    <source>
        <dbReference type="Pfam" id="PF13751"/>
    </source>
</evidence>
<sequence length="582" mass="66376">MPFSAHKRGGICMSHIAGVDSRQMTMSIGCIEDEIPEDSPARFIEVFADSFDLEAMGFEHAVPAATGRPPYSPYLLVKLYIYGYLNRIRSSRRLMRECRRNIELWFLLNRLCPDFRTIADFRRKHRKLLKQIFLIFVRACREMRLMDAQTLCLDGTTIRAVNGKKQATSAELSRKKLEYARAQLEAVEKYLDSMDEEDLREARIDHPFALDLEKGRLPDVETLRARIAFHERCLKQLEESGRSSLTFTDPESAMMPAKEGGIKACYNVQTAVDAGSHMIADFRVTDTPSDRGQLYDSIELCRKDLELGTVNAIADKGYESAANIERCLMNGIAPDVGFIQDREERVFPLDYVEREITPQMQASQSPEDIQACLHAGVLPDCYAGSNIRVEVQTLGQLSCFIRHEDGRVTCPIGRELFKKKETKYGTEYSSKEACRTCPNRCTDSRQEKHVNIGRNSKYVPVLMYGNPDRPLQPIPDVAQSAPHNNFGKLKRAEKRVMVFIRRDIPRQKLRQRTSEHPFGTIKHADGVRCFLCKGKEKVTAEFALSALAYNLRRAIRLCGGVPKLIELYRRTAMPKIRKIAEF</sequence>
<protein>
    <submittedName>
        <fullName evidence="4">Transposase</fullName>
    </submittedName>
</protein>
<evidence type="ECO:0000313" key="4">
    <source>
        <dbReference type="EMBL" id="HIR46937.1"/>
    </source>
</evidence>
<dbReference type="Pfam" id="PF13751">
    <property type="entry name" value="DDE_Tnp_1_6"/>
    <property type="match status" value="1"/>
</dbReference>
<organism evidence="4 5">
    <name type="scientific">Candidatus Caccousia avicola</name>
    <dbReference type="NCBI Taxonomy" id="2840721"/>
    <lineage>
        <taxon>Bacteria</taxon>
        <taxon>Bacillati</taxon>
        <taxon>Bacillota</taxon>
        <taxon>Clostridia</taxon>
        <taxon>Eubacteriales</taxon>
        <taxon>Oscillospiraceae</taxon>
        <taxon>Oscillospiraceae incertae sedis</taxon>
        <taxon>Candidatus Caccousia</taxon>
    </lineage>
</organism>
<proteinExistence type="predicted"/>